<dbReference type="EMBL" id="CATNWA010016553">
    <property type="protein sequence ID" value="CAI9593604.1"/>
    <property type="molecule type" value="Genomic_DNA"/>
</dbReference>
<proteinExistence type="predicted"/>
<feature type="compositionally biased region" description="Low complexity" evidence="1">
    <location>
        <begin position="45"/>
        <end position="58"/>
    </location>
</feature>
<protein>
    <submittedName>
        <fullName evidence="2">Uncharacterized protein</fullName>
    </submittedName>
</protein>
<evidence type="ECO:0000256" key="1">
    <source>
        <dbReference type="SAM" id="MobiDB-lite"/>
    </source>
</evidence>
<organism evidence="2 3">
    <name type="scientific">Staurois parvus</name>
    <dbReference type="NCBI Taxonomy" id="386267"/>
    <lineage>
        <taxon>Eukaryota</taxon>
        <taxon>Metazoa</taxon>
        <taxon>Chordata</taxon>
        <taxon>Craniata</taxon>
        <taxon>Vertebrata</taxon>
        <taxon>Euteleostomi</taxon>
        <taxon>Amphibia</taxon>
        <taxon>Batrachia</taxon>
        <taxon>Anura</taxon>
        <taxon>Neobatrachia</taxon>
        <taxon>Ranoidea</taxon>
        <taxon>Ranidae</taxon>
        <taxon>Staurois</taxon>
    </lineage>
</organism>
<reference evidence="2" key="1">
    <citation type="submission" date="2023-05" db="EMBL/GenBank/DDBJ databases">
        <authorList>
            <person name="Stuckert A."/>
        </authorList>
    </citation>
    <scope>NUCLEOTIDE SEQUENCE</scope>
</reference>
<feature type="compositionally biased region" description="Basic residues" evidence="1">
    <location>
        <begin position="32"/>
        <end position="41"/>
    </location>
</feature>
<keyword evidence="3" id="KW-1185">Reference proteome</keyword>
<dbReference type="Proteomes" id="UP001162483">
    <property type="component" value="Unassembled WGS sequence"/>
</dbReference>
<comment type="caution">
    <text evidence="2">The sequence shown here is derived from an EMBL/GenBank/DDBJ whole genome shotgun (WGS) entry which is preliminary data.</text>
</comment>
<feature type="region of interest" description="Disordered" evidence="1">
    <location>
        <begin position="32"/>
        <end position="58"/>
    </location>
</feature>
<name>A0ABN9F995_9NEOB</name>
<sequence length="58" mass="6734">MYIHTETCTHRHMYTHTYMYIHADTCTDTHVHTHRHGHSPIKRCSSSLPSLTEPSTAL</sequence>
<accession>A0ABN9F995</accession>
<evidence type="ECO:0000313" key="2">
    <source>
        <dbReference type="EMBL" id="CAI9593604.1"/>
    </source>
</evidence>
<gene>
    <name evidence="2" type="ORF">SPARVUS_LOCUS11583791</name>
</gene>
<evidence type="ECO:0000313" key="3">
    <source>
        <dbReference type="Proteomes" id="UP001162483"/>
    </source>
</evidence>